<feature type="domain" description="CUB" evidence="5">
    <location>
        <begin position="475"/>
        <end position="580"/>
    </location>
</feature>
<dbReference type="OrthoDB" id="5834744at2759"/>
<reference evidence="6" key="1">
    <citation type="submission" date="2022-11" db="EMBL/GenBank/DDBJ databases">
        <authorList>
            <person name="Kikuchi T."/>
        </authorList>
    </citation>
    <scope>NUCLEOTIDE SEQUENCE</scope>
    <source>
        <strain evidence="6">PS1010</strain>
    </source>
</reference>
<dbReference type="Gene3D" id="2.60.120.290">
    <property type="entry name" value="Spermadhesin, CUB domain"/>
    <property type="match status" value="1"/>
</dbReference>
<dbReference type="PROSITE" id="PS01180">
    <property type="entry name" value="CUB"/>
    <property type="match status" value="1"/>
</dbReference>
<dbReference type="AlphaFoldDB" id="A0A9P1MUB4"/>
<evidence type="ECO:0000256" key="3">
    <source>
        <dbReference type="SAM" id="Phobius"/>
    </source>
</evidence>
<comment type="caution">
    <text evidence="2">Lacks conserved residue(s) required for the propagation of feature annotation.</text>
</comment>
<dbReference type="CDD" id="cd00041">
    <property type="entry name" value="CUB"/>
    <property type="match status" value="1"/>
</dbReference>
<dbReference type="InterPro" id="IPR035914">
    <property type="entry name" value="Sperma_CUB_dom_sf"/>
</dbReference>
<comment type="caution">
    <text evidence="6">The sequence shown here is derived from an EMBL/GenBank/DDBJ whole genome shotgun (WGS) entry which is preliminary data.</text>
</comment>
<evidence type="ECO:0000256" key="1">
    <source>
        <dbReference type="ARBA" id="ARBA00023157"/>
    </source>
</evidence>
<proteinExistence type="predicted"/>
<feature type="chain" id="PRO_5040270359" description="CUB domain-containing protein" evidence="4">
    <location>
        <begin position="18"/>
        <end position="634"/>
    </location>
</feature>
<evidence type="ECO:0000259" key="5">
    <source>
        <dbReference type="PROSITE" id="PS01180"/>
    </source>
</evidence>
<evidence type="ECO:0000256" key="4">
    <source>
        <dbReference type="SAM" id="SignalP"/>
    </source>
</evidence>
<evidence type="ECO:0000256" key="2">
    <source>
        <dbReference type="PROSITE-ProRule" id="PRU00059"/>
    </source>
</evidence>
<keyword evidence="3" id="KW-0812">Transmembrane</keyword>
<dbReference type="Proteomes" id="UP001152747">
    <property type="component" value="Unassembled WGS sequence"/>
</dbReference>
<dbReference type="EMBL" id="CANHGI010000001">
    <property type="protein sequence ID" value="CAI5439116.1"/>
    <property type="molecule type" value="Genomic_DNA"/>
</dbReference>
<feature type="signal peptide" evidence="4">
    <location>
        <begin position="1"/>
        <end position="17"/>
    </location>
</feature>
<gene>
    <name evidence="6" type="ORF">CAMP_LOCUS1753</name>
</gene>
<dbReference type="SUPFAM" id="SSF49854">
    <property type="entry name" value="Spermadhesin, CUB domain"/>
    <property type="match status" value="2"/>
</dbReference>
<feature type="transmembrane region" description="Helical" evidence="3">
    <location>
        <begin position="592"/>
        <end position="612"/>
    </location>
</feature>
<keyword evidence="3" id="KW-1133">Transmembrane helix</keyword>
<dbReference type="PANTHER" id="PTHR39385:SF2">
    <property type="entry name" value="SLIT-LIKE 3 PROTEIN"/>
    <property type="match status" value="1"/>
</dbReference>
<evidence type="ECO:0000313" key="7">
    <source>
        <dbReference type="Proteomes" id="UP001152747"/>
    </source>
</evidence>
<keyword evidence="4" id="KW-0732">Signal</keyword>
<dbReference type="Pfam" id="PF00431">
    <property type="entry name" value="CUB"/>
    <property type="match status" value="1"/>
</dbReference>
<dbReference type="PANTHER" id="PTHR39385">
    <property type="entry name" value="PROTEIN CBG20422"/>
    <property type="match status" value="1"/>
</dbReference>
<protein>
    <recommendedName>
        <fullName evidence="5">CUB domain-containing protein</fullName>
    </recommendedName>
</protein>
<keyword evidence="7" id="KW-1185">Reference proteome</keyword>
<dbReference type="SMART" id="SM00042">
    <property type="entry name" value="CUB"/>
    <property type="match status" value="1"/>
</dbReference>
<sequence length="634" mass="74213">MLLLFFLLLFLIKISGASYICKDNGLTFAANFTENSFYEEGKDLCEYIFVPKMNESVVLSDISCDYNVDIWLIFGDEQENFEENEISLGKISKSYCSDNYKYESPENTGIRVKIYNKEEYGISFDFKRNKNPTAKCEFPIKHLIANQSILLTSQSKSERCVYRLIPSEHSEDFNEILIEDLVGDISYEVRRHDENGTILETEEISQTQFFARQILDVYLERNYDSSKFEWRASLAHRSCNCGPSEVSTNSTITTLRSPGFPKANCHHRQCYYSLNFDILENSYQILYFNIITNLVEYDTLTISELSSHNRIFRENEEFKKFAITPRNFVVNYEASSTISDRSFEINITKIDILEQCRCSSYGDKIYKTSRGKIQLRIPKICQNIFCHWRIQRESDGYYYRSQSDKERLVFEISLESGNPNDFLTFNQKKFYKSPHKSIFSTKNFPVDIDFQRFEINVLTDTNITVTWKKTTDCVCPTPFIQIAENQSIILTSPNYPDEYCVNMNCQTNLKSENETQIEIFIEKLELENFHDYLKIDNNSIELTGTYRNYTISTGKNEVDLRFESDSNEQDNGFFIVLRSRKVEEKSTGISKFLIFLMLFVIFILLGIGFLKYRHIFLNNTKENGVVNYQNYAVE</sequence>
<keyword evidence="3" id="KW-0472">Membrane</keyword>
<evidence type="ECO:0000313" key="6">
    <source>
        <dbReference type="EMBL" id="CAI5439116.1"/>
    </source>
</evidence>
<accession>A0A9P1MUB4</accession>
<organism evidence="6 7">
    <name type="scientific">Caenorhabditis angaria</name>
    <dbReference type="NCBI Taxonomy" id="860376"/>
    <lineage>
        <taxon>Eukaryota</taxon>
        <taxon>Metazoa</taxon>
        <taxon>Ecdysozoa</taxon>
        <taxon>Nematoda</taxon>
        <taxon>Chromadorea</taxon>
        <taxon>Rhabditida</taxon>
        <taxon>Rhabditina</taxon>
        <taxon>Rhabditomorpha</taxon>
        <taxon>Rhabditoidea</taxon>
        <taxon>Rhabditidae</taxon>
        <taxon>Peloderinae</taxon>
        <taxon>Caenorhabditis</taxon>
    </lineage>
</organism>
<dbReference type="InterPro" id="IPR000859">
    <property type="entry name" value="CUB_dom"/>
</dbReference>
<keyword evidence="1" id="KW-1015">Disulfide bond</keyword>
<name>A0A9P1MUB4_9PELO</name>